<sequence length="407" mass="43826">MHLGQEAHDVFFNGTQPSKAICTPRFFESEGYNDREDPVYLVAVGAQDGIFTDVALARDQTDHYPDSQLRVCKTWVGPKGAKIVWLDLCLKYHARGCPNPTGFPKGFSQSSPFPNGVTMGPTIAVAPSVSYDTTCGPHSSSCASSPCPSLIDAPASDDDNEEHGYEQRYAAAMDDDKRYDKRFATLAAAYDERHAAAILAAGPNSFYDAQDLKELSSLLSTMPSPSRRDRICTAISSHLSVTAARNEISTEVSSQLSAMSSRSHSRTSSLSSSSSFSNISSVPDMSEAQFAWLSQPKVVAPAPAALPSVLPAVGYTAIRLLLGDVEPSNAELSALRSHLDLHSTPPPNAPLLYAVLGVHGRLFEYRSQAIAAATRRGIMNPAIAAHNHYDKLLEFTFWTHVADGGGF</sequence>
<dbReference type="EMBL" id="JARKIF010000067">
    <property type="protein sequence ID" value="KAJ7605806.1"/>
    <property type="molecule type" value="Genomic_DNA"/>
</dbReference>
<evidence type="ECO:0000256" key="1">
    <source>
        <dbReference type="SAM" id="MobiDB-lite"/>
    </source>
</evidence>
<comment type="caution">
    <text evidence="2">The sequence shown here is derived from an EMBL/GenBank/DDBJ whole genome shotgun (WGS) entry which is preliminary data.</text>
</comment>
<dbReference type="Proteomes" id="UP001221142">
    <property type="component" value="Unassembled WGS sequence"/>
</dbReference>
<reference evidence="2" key="1">
    <citation type="submission" date="2023-03" db="EMBL/GenBank/DDBJ databases">
        <title>Massive genome expansion in bonnet fungi (Mycena s.s.) driven by repeated elements and novel gene families across ecological guilds.</title>
        <authorList>
            <consortium name="Lawrence Berkeley National Laboratory"/>
            <person name="Harder C.B."/>
            <person name="Miyauchi S."/>
            <person name="Viragh M."/>
            <person name="Kuo A."/>
            <person name="Thoen E."/>
            <person name="Andreopoulos B."/>
            <person name="Lu D."/>
            <person name="Skrede I."/>
            <person name="Drula E."/>
            <person name="Henrissat B."/>
            <person name="Morin E."/>
            <person name="Kohler A."/>
            <person name="Barry K."/>
            <person name="LaButti K."/>
            <person name="Morin E."/>
            <person name="Salamov A."/>
            <person name="Lipzen A."/>
            <person name="Mereny Z."/>
            <person name="Hegedus B."/>
            <person name="Baldrian P."/>
            <person name="Stursova M."/>
            <person name="Weitz H."/>
            <person name="Taylor A."/>
            <person name="Grigoriev I.V."/>
            <person name="Nagy L.G."/>
            <person name="Martin F."/>
            <person name="Kauserud H."/>
        </authorList>
    </citation>
    <scope>NUCLEOTIDE SEQUENCE</scope>
    <source>
        <strain evidence="2">9284</strain>
    </source>
</reference>
<protein>
    <submittedName>
        <fullName evidence="2">Uncharacterized protein</fullName>
    </submittedName>
</protein>
<organism evidence="2 3">
    <name type="scientific">Roridomyces roridus</name>
    <dbReference type="NCBI Taxonomy" id="1738132"/>
    <lineage>
        <taxon>Eukaryota</taxon>
        <taxon>Fungi</taxon>
        <taxon>Dikarya</taxon>
        <taxon>Basidiomycota</taxon>
        <taxon>Agaricomycotina</taxon>
        <taxon>Agaricomycetes</taxon>
        <taxon>Agaricomycetidae</taxon>
        <taxon>Agaricales</taxon>
        <taxon>Marasmiineae</taxon>
        <taxon>Mycenaceae</taxon>
        <taxon>Roridomyces</taxon>
    </lineage>
</organism>
<keyword evidence="3" id="KW-1185">Reference proteome</keyword>
<evidence type="ECO:0000313" key="2">
    <source>
        <dbReference type="EMBL" id="KAJ7605806.1"/>
    </source>
</evidence>
<dbReference type="AlphaFoldDB" id="A0AAD7AZQ0"/>
<proteinExistence type="predicted"/>
<gene>
    <name evidence="2" type="ORF">FB45DRAFT_879124</name>
</gene>
<evidence type="ECO:0000313" key="3">
    <source>
        <dbReference type="Proteomes" id="UP001221142"/>
    </source>
</evidence>
<accession>A0AAD7AZQ0</accession>
<feature type="region of interest" description="Disordered" evidence="1">
    <location>
        <begin position="255"/>
        <end position="277"/>
    </location>
</feature>
<name>A0AAD7AZQ0_9AGAR</name>